<evidence type="ECO:0000259" key="1">
    <source>
        <dbReference type="Pfam" id="PF08240"/>
    </source>
</evidence>
<organism evidence="2 3">
    <name type="scientific">Fusarium oxysporum NRRL 32931</name>
    <dbReference type="NCBI Taxonomy" id="660029"/>
    <lineage>
        <taxon>Eukaryota</taxon>
        <taxon>Fungi</taxon>
        <taxon>Dikarya</taxon>
        <taxon>Ascomycota</taxon>
        <taxon>Pezizomycotina</taxon>
        <taxon>Sordariomycetes</taxon>
        <taxon>Hypocreomycetidae</taxon>
        <taxon>Hypocreales</taxon>
        <taxon>Nectriaceae</taxon>
        <taxon>Fusarium</taxon>
        <taxon>Fusarium oxysporum species complex</taxon>
    </lineage>
</organism>
<dbReference type="PANTHER" id="PTHR43482">
    <property type="entry name" value="PROTEIN AST1-RELATED"/>
    <property type="match status" value="1"/>
</dbReference>
<dbReference type="PANTHER" id="PTHR43482:SF2">
    <property type="entry name" value="ZINC-BINDING DEHYDROGENASE FAMILY, PUTATIVE (AFU_ORTHOLOGUE AFUA_3G15030)-RELATED"/>
    <property type="match status" value="1"/>
</dbReference>
<sequence>MPSNQAVWIKGPKAYPLELGPAPFPTPRPGEVAIRPQSYALNPVEWKVQEQDFFIKDYPFILGAEVAGCIADLGDGVTHLRKGKRVIAEP</sequence>
<dbReference type="InterPro" id="IPR052585">
    <property type="entry name" value="Lipid_raft_assoc_Zn_ADH"/>
</dbReference>
<dbReference type="Gene3D" id="3.90.180.10">
    <property type="entry name" value="Medium-chain alcohol dehydrogenases, catalytic domain"/>
    <property type="match status" value="1"/>
</dbReference>
<dbReference type="Pfam" id="PF08240">
    <property type="entry name" value="ADH_N"/>
    <property type="match status" value="1"/>
</dbReference>
<feature type="domain" description="Alcohol dehydrogenase-like N-terminal" evidence="1">
    <location>
        <begin position="29"/>
        <end position="89"/>
    </location>
</feature>
<dbReference type="Proteomes" id="UP000030753">
    <property type="component" value="Unassembled WGS sequence"/>
</dbReference>
<name>W9HBI3_FUSOX</name>
<dbReference type="InterPro" id="IPR011032">
    <property type="entry name" value="GroES-like_sf"/>
</dbReference>
<protein>
    <recommendedName>
        <fullName evidence="1">Alcohol dehydrogenase-like N-terminal domain-containing protein</fullName>
    </recommendedName>
</protein>
<dbReference type="SUPFAM" id="SSF50129">
    <property type="entry name" value="GroES-like"/>
    <property type="match status" value="1"/>
</dbReference>
<gene>
    <name evidence="2" type="ORF">FOYG_17237</name>
</gene>
<reference evidence="2 3" key="1">
    <citation type="submission" date="2011-06" db="EMBL/GenBank/DDBJ databases">
        <title>The Genome Sequence of Fusarium oxysporum FOSC 3-a.</title>
        <authorList>
            <consortium name="The Broad Institute Genome Sequencing Platform"/>
            <person name="Ma L.-J."/>
            <person name="Gale L.R."/>
            <person name="Schwartz D.C."/>
            <person name="Zhou S."/>
            <person name="Corby-Kistler H."/>
            <person name="Young S.K."/>
            <person name="Zeng Q."/>
            <person name="Gargeya S."/>
            <person name="Fitzgerald M."/>
            <person name="Haas B."/>
            <person name="Abouelleil A."/>
            <person name="Alvarado L."/>
            <person name="Arachchi H.M."/>
            <person name="Berlin A."/>
            <person name="Brown A."/>
            <person name="Chapman S.B."/>
            <person name="Chen Z."/>
            <person name="Dunbar C."/>
            <person name="Freedman E."/>
            <person name="Gearin G."/>
            <person name="Gellesch M."/>
            <person name="Goldberg J."/>
            <person name="Griggs A."/>
            <person name="Gujja S."/>
            <person name="Heiman D."/>
            <person name="Howarth C."/>
            <person name="Larson L."/>
            <person name="Lui A."/>
            <person name="MacDonald P.J.P."/>
            <person name="Mehta T."/>
            <person name="Montmayeur A."/>
            <person name="Murphy C."/>
            <person name="Neiman D."/>
            <person name="Pearson M."/>
            <person name="Priest M."/>
            <person name="Roberts A."/>
            <person name="Saif S."/>
            <person name="Shea T."/>
            <person name="Shenoy N."/>
            <person name="Sisk P."/>
            <person name="Stolte C."/>
            <person name="Sykes S."/>
            <person name="Wortman J."/>
            <person name="Nusbaum C."/>
            <person name="Birren B."/>
        </authorList>
    </citation>
    <scope>NUCLEOTIDE SEQUENCE [LARGE SCALE GENOMIC DNA]</scope>
    <source>
        <strain evidence="3">FOSC 3-a</strain>
    </source>
</reference>
<dbReference type="EMBL" id="JH717859">
    <property type="protein sequence ID" value="EWY79602.1"/>
    <property type="molecule type" value="Genomic_DNA"/>
</dbReference>
<evidence type="ECO:0000313" key="3">
    <source>
        <dbReference type="Proteomes" id="UP000030753"/>
    </source>
</evidence>
<proteinExistence type="predicted"/>
<accession>W9HBI3</accession>
<evidence type="ECO:0000313" key="2">
    <source>
        <dbReference type="EMBL" id="EWY79602.1"/>
    </source>
</evidence>
<dbReference type="AlphaFoldDB" id="W9HBI3"/>
<dbReference type="InterPro" id="IPR013154">
    <property type="entry name" value="ADH-like_N"/>
</dbReference>
<dbReference type="HOGENOM" id="CLU_2236212_0_0_1"/>